<dbReference type="Pfam" id="PF13416">
    <property type="entry name" value="SBP_bac_8"/>
    <property type="match status" value="1"/>
</dbReference>
<dbReference type="PANTHER" id="PTHR43649">
    <property type="entry name" value="ARABINOSE-BINDING PROTEIN-RELATED"/>
    <property type="match status" value="1"/>
</dbReference>
<proteinExistence type="predicted"/>
<evidence type="ECO:0000313" key="2">
    <source>
        <dbReference type="Proteomes" id="UP000253318"/>
    </source>
</evidence>
<dbReference type="Gene3D" id="3.40.190.10">
    <property type="entry name" value="Periplasmic binding protein-like II"/>
    <property type="match status" value="1"/>
</dbReference>
<gene>
    <name evidence="1" type="ORF">DEF24_24665</name>
</gene>
<dbReference type="EMBL" id="QEIN01000301">
    <property type="protein sequence ID" value="RCV50027.1"/>
    <property type="molecule type" value="Genomic_DNA"/>
</dbReference>
<dbReference type="AlphaFoldDB" id="A0A368SYW4"/>
<evidence type="ECO:0000313" key="1">
    <source>
        <dbReference type="EMBL" id="RCV50027.1"/>
    </source>
</evidence>
<dbReference type="SUPFAM" id="SSF53850">
    <property type="entry name" value="Periplasmic binding protein-like II"/>
    <property type="match status" value="1"/>
</dbReference>
<dbReference type="PANTHER" id="PTHR43649:SF30">
    <property type="entry name" value="ABC TRANSPORTER SUBSTRATE-BINDING PROTEIN"/>
    <property type="match status" value="1"/>
</dbReference>
<organism evidence="1 2">
    <name type="scientific">Marinitenerispora sediminis</name>
    <dbReference type="NCBI Taxonomy" id="1931232"/>
    <lineage>
        <taxon>Bacteria</taxon>
        <taxon>Bacillati</taxon>
        <taxon>Actinomycetota</taxon>
        <taxon>Actinomycetes</taxon>
        <taxon>Streptosporangiales</taxon>
        <taxon>Nocardiopsidaceae</taxon>
        <taxon>Marinitenerispora</taxon>
    </lineage>
</organism>
<dbReference type="InterPro" id="IPR006059">
    <property type="entry name" value="SBP"/>
</dbReference>
<comment type="caution">
    <text evidence="1">The sequence shown here is derived from an EMBL/GenBank/DDBJ whole genome shotgun (WGS) entry which is preliminary data.</text>
</comment>
<sequence>MLAGCGSPGAGSDDPVTAITELDYYTDQQGSAAWDEILATCEERTGITVERQSIPPDQMLQQVLQQVGSRSLPDLLFVDNPQLQQIAETGALTPLGDYDIDTGGYYPGIVEAGSHDGELYGLAPGVNGLALFYDRALLDEAGIEPPATWEELRAAAVELSSADRYGLAFSAITAEEGTWQFLPFFWSNGAELTDLDSPEAVAALEYVSGLVADGAVSASVLEWNQNDVADQFASGNAAMMVNGSWNLARLREEPGLDYGVVPIPVPEAGADPVVALGGEVAAIPATGAGRQQAAARVLDCVLSDDVMSTWTAGHAYVPAREDLARRMAEEDAEMAPFVTQVATARSRTADLGGGYPAVSAALIDAVQRAITGEASAADALRAAQTAAEGS</sequence>
<keyword evidence="2" id="KW-1185">Reference proteome</keyword>
<dbReference type="InterPro" id="IPR050490">
    <property type="entry name" value="Bact_solute-bd_prot1"/>
</dbReference>
<accession>A0A368SYW4</accession>
<reference evidence="1 2" key="1">
    <citation type="submission" date="2018-04" db="EMBL/GenBank/DDBJ databases">
        <title>Novel actinobacteria from marine sediment.</title>
        <authorList>
            <person name="Ng Z.Y."/>
            <person name="Tan G.Y.A."/>
        </authorList>
    </citation>
    <scope>NUCLEOTIDE SEQUENCE [LARGE SCALE GENOMIC DNA]</scope>
    <source>
        <strain evidence="1 2">TPS81</strain>
    </source>
</reference>
<protein>
    <submittedName>
        <fullName evidence="1">ABC transporter substrate-binding protein</fullName>
    </submittedName>
</protein>
<dbReference type="Proteomes" id="UP000253318">
    <property type="component" value="Unassembled WGS sequence"/>
</dbReference>
<dbReference type="OrthoDB" id="366726at2"/>
<name>A0A368SYW4_9ACTN</name>